<dbReference type="GO" id="GO:1990883">
    <property type="term" value="F:18S rRNA cytidine N-acetyltransferase activity"/>
    <property type="evidence" value="ECO:0007669"/>
    <property type="project" value="TreeGrafter"/>
</dbReference>
<dbReference type="InterPro" id="IPR000182">
    <property type="entry name" value="GNAT_dom"/>
</dbReference>
<dbReference type="Gene3D" id="3.40.630.30">
    <property type="match status" value="1"/>
</dbReference>
<dbReference type="InterPro" id="IPR016181">
    <property type="entry name" value="Acyl_CoA_acyltransferase"/>
</dbReference>
<dbReference type="PROSITE" id="PS51186">
    <property type="entry name" value="GNAT"/>
    <property type="match status" value="1"/>
</dbReference>
<dbReference type="OrthoDB" id="10067491at2759"/>
<dbReference type="GO" id="GO:0000049">
    <property type="term" value="F:tRNA binding"/>
    <property type="evidence" value="ECO:0007669"/>
    <property type="project" value="TreeGrafter"/>
</dbReference>
<dbReference type="PANTHER" id="PTHR10925:SF5">
    <property type="entry name" value="RNA CYTIDINE ACETYLTRANSFERASE"/>
    <property type="match status" value="1"/>
</dbReference>
<dbReference type="InterPro" id="IPR027992">
    <property type="entry name" value="tRNA_bind_dom"/>
</dbReference>
<gene>
    <name evidence="3" type="primary">NAT10_3</name>
    <name evidence="3" type="ORF">OS493_028583</name>
</gene>
<dbReference type="CDD" id="cd04301">
    <property type="entry name" value="NAT_SF"/>
    <property type="match status" value="1"/>
</dbReference>
<evidence type="ECO:0000313" key="3">
    <source>
        <dbReference type="EMBL" id="KAJ7370970.1"/>
    </source>
</evidence>
<comment type="caution">
    <text evidence="3">The sequence shown here is derived from an EMBL/GenBank/DDBJ whole genome shotgun (WGS) entry which is preliminary data.</text>
</comment>
<dbReference type="EMBL" id="MU826853">
    <property type="protein sequence ID" value="KAJ7370970.1"/>
    <property type="molecule type" value="Genomic_DNA"/>
</dbReference>
<protein>
    <submittedName>
        <fullName evidence="3">N-acetyltransferase 10</fullName>
    </submittedName>
</protein>
<proteinExistence type="predicted"/>
<dbReference type="AlphaFoldDB" id="A0A9W9YWZ9"/>
<dbReference type="InterPro" id="IPR032672">
    <property type="entry name" value="TmcA/NAT10/Kre33"/>
</dbReference>
<evidence type="ECO:0000313" key="4">
    <source>
        <dbReference type="Proteomes" id="UP001163046"/>
    </source>
</evidence>
<keyword evidence="4" id="KW-1185">Reference proteome</keyword>
<dbReference type="GO" id="GO:0005730">
    <property type="term" value="C:nucleolus"/>
    <property type="evidence" value="ECO:0007669"/>
    <property type="project" value="TreeGrafter"/>
</dbReference>
<dbReference type="Pfam" id="PF13718">
    <property type="entry name" value="GNAT_acetyltr_2"/>
    <property type="match status" value="1"/>
</dbReference>
<reference evidence="3" key="1">
    <citation type="submission" date="2023-01" db="EMBL/GenBank/DDBJ databases">
        <title>Genome assembly of the deep-sea coral Lophelia pertusa.</title>
        <authorList>
            <person name="Herrera S."/>
            <person name="Cordes E."/>
        </authorList>
    </citation>
    <scope>NUCLEOTIDE SEQUENCE</scope>
    <source>
        <strain evidence="3">USNM1676648</strain>
        <tissue evidence="3">Polyp</tissue>
    </source>
</reference>
<dbReference type="Proteomes" id="UP001163046">
    <property type="component" value="Unassembled WGS sequence"/>
</dbReference>
<sequence length="280" mass="31638">MSSLSRGKRASGDLIPWTISQQFNDHDFAGLSGGRIVRIATHPDFQGMGYGRRAMNLLIQYYEGKVPSLSEEGQEEQEISTLTGDENDLTGEHSCIMLRRLTDSEEDTGDNWLQAYMAGEYFDRMPRSVKPEIRMSYTLNYVEASVSYLLSLVLFLSHGSFKAGFSFRKLEFDLSAYVQSKELELPSSQLLALFNRTIRKVVQVCHIGKDEEWQEALSNSKSKVNVISVTSTKRKEQPSNDQKKSHKKQKKFQTETPHWLILVSVYNSAPGTSTGITCSL</sequence>
<evidence type="ECO:0000259" key="2">
    <source>
        <dbReference type="PROSITE" id="PS51186"/>
    </source>
</evidence>
<organism evidence="3 4">
    <name type="scientific">Desmophyllum pertusum</name>
    <dbReference type="NCBI Taxonomy" id="174260"/>
    <lineage>
        <taxon>Eukaryota</taxon>
        <taxon>Metazoa</taxon>
        <taxon>Cnidaria</taxon>
        <taxon>Anthozoa</taxon>
        <taxon>Hexacorallia</taxon>
        <taxon>Scleractinia</taxon>
        <taxon>Caryophylliina</taxon>
        <taxon>Caryophylliidae</taxon>
        <taxon>Desmophyllum</taxon>
    </lineage>
</organism>
<name>A0A9W9YWZ9_9CNID</name>
<dbReference type="SUPFAM" id="SSF55729">
    <property type="entry name" value="Acyl-CoA N-acyltransferases (Nat)"/>
    <property type="match status" value="1"/>
</dbReference>
<accession>A0A9W9YWZ9</accession>
<dbReference type="GO" id="GO:0030686">
    <property type="term" value="C:90S preribosome"/>
    <property type="evidence" value="ECO:0007669"/>
    <property type="project" value="TreeGrafter"/>
</dbReference>
<dbReference type="GO" id="GO:1904812">
    <property type="term" value="P:rRNA acetylation involved in maturation of SSU-rRNA"/>
    <property type="evidence" value="ECO:0007669"/>
    <property type="project" value="TreeGrafter"/>
</dbReference>
<dbReference type="Pfam" id="PF13725">
    <property type="entry name" value="tRNA_bind_2"/>
    <property type="match status" value="1"/>
</dbReference>
<feature type="region of interest" description="Disordered" evidence="1">
    <location>
        <begin position="230"/>
        <end position="253"/>
    </location>
</feature>
<evidence type="ECO:0000256" key="1">
    <source>
        <dbReference type="SAM" id="MobiDB-lite"/>
    </source>
</evidence>
<feature type="compositionally biased region" description="Basic and acidic residues" evidence="1">
    <location>
        <begin position="233"/>
        <end position="243"/>
    </location>
</feature>
<dbReference type="PANTHER" id="PTHR10925">
    <property type="entry name" value="N-ACETYLTRANSFERASE 10"/>
    <property type="match status" value="1"/>
</dbReference>
<feature type="domain" description="N-acetyltransferase" evidence="2">
    <location>
        <begin position="1"/>
        <end position="140"/>
    </location>
</feature>